<accession>A0A845LCF7</accession>
<gene>
    <name evidence="2" type="ORF">GTO89_15010</name>
</gene>
<name>A0A845LCF7_HELGE</name>
<organism evidence="2 3">
    <name type="scientific">Heliomicrobium gestii</name>
    <name type="common">Heliobacterium gestii</name>
    <dbReference type="NCBI Taxonomy" id="2699"/>
    <lineage>
        <taxon>Bacteria</taxon>
        <taxon>Bacillati</taxon>
        <taxon>Bacillota</taxon>
        <taxon>Clostridia</taxon>
        <taxon>Eubacteriales</taxon>
        <taxon>Heliobacteriaceae</taxon>
        <taxon>Heliomicrobium</taxon>
    </lineage>
</organism>
<evidence type="ECO:0000256" key="1">
    <source>
        <dbReference type="HAMAP-Rule" id="MF_01448"/>
    </source>
</evidence>
<dbReference type="AlphaFoldDB" id="A0A845LCF7"/>
<comment type="similarity">
    <text evidence="1">Belongs to the UPF0473 family.</text>
</comment>
<evidence type="ECO:0000313" key="3">
    <source>
        <dbReference type="Proteomes" id="UP000471031"/>
    </source>
</evidence>
<sequence length="89" mass="10582">MDQEQENIIVLTDEDGNELEFEELDRVEVDGKEYAILLPLDDEEDEAIILRVEYEENGEEVFSHIEDDEEWEKVADFWQELSEEDGEEE</sequence>
<dbReference type="SMR" id="A0A845LCF7"/>
<dbReference type="Proteomes" id="UP000471031">
    <property type="component" value="Unassembled WGS sequence"/>
</dbReference>
<proteinExistence type="inferred from homology"/>
<protein>
    <recommendedName>
        <fullName evidence="1">UPF0473 protein GTO89_15010</fullName>
    </recommendedName>
</protein>
<comment type="caution">
    <text evidence="2">The sequence shown here is derived from an EMBL/GenBank/DDBJ whole genome shotgun (WGS) entry which is preliminary data.</text>
</comment>
<dbReference type="RefSeq" id="WP_012281410.1">
    <property type="nucleotide sequence ID" value="NZ_JAFBDC010000015.1"/>
</dbReference>
<keyword evidence="3" id="KW-1185">Reference proteome</keyword>
<reference evidence="2 3" key="1">
    <citation type="submission" date="2020-01" db="EMBL/GenBank/DDBJ databases">
        <title>Whole genome sequence of Heliobacterium gestii DSM 11169.</title>
        <authorList>
            <person name="Kyndt J.A."/>
            <person name="Meyer T.E."/>
        </authorList>
    </citation>
    <scope>NUCLEOTIDE SEQUENCE [LARGE SCALE GENOMIC DNA]</scope>
    <source>
        <strain evidence="2 3">DSM 11169</strain>
    </source>
</reference>
<dbReference type="OrthoDB" id="9811971at2"/>
<dbReference type="InterPro" id="IPR009711">
    <property type="entry name" value="UPF0473"/>
</dbReference>
<dbReference type="Pfam" id="PF06949">
    <property type="entry name" value="DUF1292"/>
    <property type="match status" value="1"/>
</dbReference>
<dbReference type="EMBL" id="WXEX01000015">
    <property type="protein sequence ID" value="MZP44342.1"/>
    <property type="molecule type" value="Genomic_DNA"/>
</dbReference>
<dbReference type="HAMAP" id="MF_01448">
    <property type="entry name" value="UPF0473"/>
    <property type="match status" value="1"/>
</dbReference>
<evidence type="ECO:0000313" key="2">
    <source>
        <dbReference type="EMBL" id="MZP44342.1"/>
    </source>
</evidence>